<dbReference type="OrthoDB" id="517867at2"/>
<feature type="domain" description="CASTOR ACT" evidence="2">
    <location>
        <begin position="73"/>
        <end position="129"/>
    </location>
</feature>
<comment type="caution">
    <text evidence="3">The sequence shown here is derived from an EMBL/GenBank/DDBJ whole genome shotgun (WGS) entry which is preliminary data.</text>
</comment>
<dbReference type="Gene3D" id="3.30.2130.10">
    <property type="entry name" value="VC0802-like"/>
    <property type="match status" value="1"/>
</dbReference>
<dbReference type="PANTHER" id="PTHR39199">
    <property type="entry name" value="BLR5128 PROTEIN"/>
    <property type="match status" value="1"/>
</dbReference>
<dbReference type="Pfam" id="PF10000">
    <property type="entry name" value="ACT_3"/>
    <property type="match status" value="1"/>
</dbReference>
<dbReference type="InterPro" id="IPR027795">
    <property type="entry name" value="CASTOR_ACT_dom"/>
</dbReference>
<dbReference type="SUPFAM" id="SSF55021">
    <property type="entry name" value="ACT-like"/>
    <property type="match status" value="2"/>
</dbReference>
<evidence type="ECO:0000259" key="2">
    <source>
        <dbReference type="Pfam" id="PF13840"/>
    </source>
</evidence>
<dbReference type="RefSeq" id="WP_106607447.1">
    <property type="nucleotide sequence ID" value="NZ_PYGJ01000002.1"/>
</dbReference>
<proteinExistence type="predicted"/>
<evidence type="ECO:0000259" key="1">
    <source>
        <dbReference type="Pfam" id="PF10000"/>
    </source>
</evidence>
<feature type="domain" description="DUF2241" evidence="1">
    <location>
        <begin position="9"/>
        <end position="71"/>
    </location>
</feature>
<keyword evidence="4" id="KW-1185">Reference proteome</keyword>
<accession>A0A2P8FHQ5</accession>
<dbReference type="AlphaFoldDB" id="A0A2P8FHQ5"/>
<dbReference type="Proteomes" id="UP000240418">
    <property type="component" value="Unassembled WGS sequence"/>
</dbReference>
<dbReference type="EMBL" id="PYGJ01000002">
    <property type="protein sequence ID" value="PSL21262.1"/>
    <property type="molecule type" value="Genomic_DNA"/>
</dbReference>
<organism evidence="3 4">
    <name type="scientific">Shimia abyssi</name>
    <dbReference type="NCBI Taxonomy" id="1662395"/>
    <lineage>
        <taxon>Bacteria</taxon>
        <taxon>Pseudomonadati</taxon>
        <taxon>Pseudomonadota</taxon>
        <taxon>Alphaproteobacteria</taxon>
        <taxon>Rhodobacterales</taxon>
        <taxon>Roseobacteraceae</taxon>
    </lineage>
</organism>
<reference evidence="3 4" key="1">
    <citation type="submission" date="2018-03" db="EMBL/GenBank/DDBJ databases">
        <title>Genomic Encyclopedia of Archaeal and Bacterial Type Strains, Phase II (KMG-II): from individual species to whole genera.</title>
        <authorList>
            <person name="Goeker M."/>
        </authorList>
    </citation>
    <scope>NUCLEOTIDE SEQUENCE [LARGE SCALE GENOMIC DNA]</scope>
    <source>
        <strain evidence="3 4">DSM 100673</strain>
    </source>
</reference>
<gene>
    <name evidence="3" type="ORF">CLV88_102382</name>
</gene>
<sequence length="137" mass="14448">MSQIVKSAHAMIAGMTPQLRPEVFVFSTLTDLDQARDLLPVAFSATREEEGLSLVLPIKVAQDAGHATDQPMHCITLNVYSALDGVGLTAAVASALAAKNIPCNMIAGYHHDHVLVPDDRSAQALSVLQTLQSAACA</sequence>
<name>A0A2P8FHQ5_9RHOB</name>
<dbReference type="InterPro" id="IPR018717">
    <property type="entry name" value="DUF2241"/>
</dbReference>
<protein>
    <submittedName>
        <fullName evidence="3">Uncharacterized protein</fullName>
    </submittedName>
</protein>
<evidence type="ECO:0000313" key="4">
    <source>
        <dbReference type="Proteomes" id="UP000240418"/>
    </source>
</evidence>
<evidence type="ECO:0000313" key="3">
    <source>
        <dbReference type="EMBL" id="PSL21262.1"/>
    </source>
</evidence>
<dbReference type="PANTHER" id="PTHR39199:SF1">
    <property type="entry name" value="BLR5128 PROTEIN"/>
    <property type="match status" value="1"/>
</dbReference>
<dbReference type="InterPro" id="IPR045865">
    <property type="entry name" value="ACT-like_dom_sf"/>
</dbReference>
<dbReference type="Pfam" id="PF13840">
    <property type="entry name" value="ACT_7"/>
    <property type="match status" value="1"/>
</dbReference>